<gene>
    <name evidence="1" type="ORF">LPJ64_000706</name>
</gene>
<dbReference type="Proteomes" id="UP001145021">
    <property type="component" value="Unassembled WGS sequence"/>
</dbReference>
<name>A0A9W7XRC8_9FUNG</name>
<dbReference type="InterPro" id="IPR019587">
    <property type="entry name" value="Polyketide_cyclase/dehydratase"/>
</dbReference>
<proteinExistence type="predicted"/>
<protein>
    <recommendedName>
        <fullName evidence="3">Bet v1-like protein</fullName>
    </recommendedName>
</protein>
<reference evidence="1" key="1">
    <citation type="submission" date="2022-07" db="EMBL/GenBank/DDBJ databases">
        <title>Phylogenomic reconstructions and comparative analyses of Kickxellomycotina fungi.</title>
        <authorList>
            <person name="Reynolds N.K."/>
            <person name="Stajich J.E."/>
            <person name="Barry K."/>
            <person name="Grigoriev I.V."/>
            <person name="Crous P."/>
            <person name="Smith M.E."/>
        </authorList>
    </citation>
    <scope>NUCLEOTIDE SEQUENCE</scope>
    <source>
        <strain evidence="1">NBRC 105413</strain>
    </source>
</reference>
<dbReference type="Gene3D" id="3.30.530.20">
    <property type="match status" value="1"/>
</dbReference>
<dbReference type="PANTHER" id="PTHR39332:SF7">
    <property type="entry name" value="SRPBCC FAMILY PROTEIN"/>
    <property type="match status" value="1"/>
</dbReference>
<dbReference type="AlphaFoldDB" id="A0A9W7XRC8"/>
<evidence type="ECO:0000313" key="2">
    <source>
        <dbReference type="Proteomes" id="UP001145021"/>
    </source>
</evidence>
<evidence type="ECO:0008006" key="3">
    <source>
        <dbReference type="Google" id="ProtNLM"/>
    </source>
</evidence>
<dbReference type="Pfam" id="PF10604">
    <property type="entry name" value="Polyketide_cyc2"/>
    <property type="match status" value="1"/>
</dbReference>
<keyword evidence="2" id="KW-1185">Reference proteome</keyword>
<organism evidence="1 2">
    <name type="scientific">Coemansia asiatica</name>
    <dbReference type="NCBI Taxonomy" id="1052880"/>
    <lineage>
        <taxon>Eukaryota</taxon>
        <taxon>Fungi</taxon>
        <taxon>Fungi incertae sedis</taxon>
        <taxon>Zoopagomycota</taxon>
        <taxon>Kickxellomycotina</taxon>
        <taxon>Kickxellomycetes</taxon>
        <taxon>Kickxellales</taxon>
        <taxon>Kickxellaceae</taxon>
        <taxon>Coemansia</taxon>
    </lineage>
</organism>
<comment type="caution">
    <text evidence="1">The sequence shown here is derived from an EMBL/GenBank/DDBJ whole genome shotgun (WGS) entry which is preliminary data.</text>
</comment>
<evidence type="ECO:0000313" key="1">
    <source>
        <dbReference type="EMBL" id="KAJ1647958.1"/>
    </source>
</evidence>
<sequence length="141" mass="15498">MSTFNTESRVIKAPLGKVWAIIKTMNFSFWSLVKSVESSSSSQQIGSTHTATFTDGTAQVYRVVEFSEINNSLTYEIIDSQPAIGVLSATNRIRVYPVTADDTTFVQWTSDFAAQGSQEAVEDAKYKKLEALSELAKAAEN</sequence>
<dbReference type="PANTHER" id="PTHR39332">
    <property type="entry name" value="BLL4707 PROTEIN"/>
    <property type="match status" value="1"/>
</dbReference>
<dbReference type="InterPro" id="IPR023393">
    <property type="entry name" value="START-like_dom_sf"/>
</dbReference>
<dbReference type="SUPFAM" id="SSF55961">
    <property type="entry name" value="Bet v1-like"/>
    <property type="match status" value="1"/>
</dbReference>
<dbReference type="EMBL" id="JANBOH010000015">
    <property type="protein sequence ID" value="KAJ1647958.1"/>
    <property type="molecule type" value="Genomic_DNA"/>
</dbReference>
<accession>A0A9W7XRC8</accession>